<feature type="region of interest" description="Disordered" evidence="1">
    <location>
        <begin position="1"/>
        <end position="63"/>
    </location>
</feature>
<gene>
    <name evidence="2" type="ORF">CW362_07570</name>
</gene>
<proteinExistence type="predicted"/>
<protein>
    <submittedName>
        <fullName evidence="2">Uncharacterized protein</fullName>
    </submittedName>
</protein>
<evidence type="ECO:0000313" key="2">
    <source>
        <dbReference type="EMBL" id="PKT73646.1"/>
    </source>
</evidence>
<keyword evidence="3" id="KW-1185">Reference proteome</keyword>
<comment type="caution">
    <text evidence="2">The sequence shown here is derived from an EMBL/GenBank/DDBJ whole genome shotgun (WGS) entry which is preliminary data.</text>
</comment>
<name>A0A2I0SUP1_9ACTN</name>
<organism evidence="2 3">
    <name type="scientific">Streptomyces populi</name>
    <dbReference type="NCBI Taxonomy" id="2058924"/>
    <lineage>
        <taxon>Bacteria</taxon>
        <taxon>Bacillati</taxon>
        <taxon>Actinomycetota</taxon>
        <taxon>Actinomycetes</taxon>
        <taxon>Kitasatosporales</taxon>
        <taxon>Streptomycetaceae</taxon>
        <taxon>Streptomyces</taxon>
    </lineage>
</organism>
<dbReference type="AlphaFoldDB" id="A0A2I0SUP1"/>
<evidence type="ECO:0000313" key="3">
    <source>
        <dbReference type="Proteomes" id="UP000236178"/>
    </source>
</evidence>
<reference evidence="2 3" key="1">
    <citation type="submission" date="2017-12" db="EMBL/GenBank/DDBJ databases">
        <title>Streptomyces populusis sp. nov., a novel endophytic actinobacterium isolated from stems of Populus adenopoda Maxim.</title>
        <authorList>
            <person name="Wang Z."/>
        </authorList>
    </citation>
    <scope>NUCLEOTIDE SEQUENCE [LARGE SCALE GENOMIC DNA]</scope>
    <source>
        <strain evidence="2 3">A249</strain>
    </source>
</reference>
<dbReference type="Proteomes" id="UP000236178">
    <property type="component" value="Unassembled WGS sequence"/>
</dbReference>
<sequence length="63" mass="7104">MGSRRPGRAGSRRLGHGLPPPRPRAPAPLDRRPRRGASPPDRVPPGRRPRCERPRPRRTMSPM</sequence>
<dbReference type="EMBL" id="PJOS01000009">
    <property type="protein sequence ID" value="PKT73646.1"/>
    <property type="molecule type" value="Genomic_DNA"/>
</dbReference>
<accession>A0A2I0SUP1</accession>
<feature type="compositionally biased region" description="Basic residues" evidence="1">
    <location>
        <begin position="1"/>
        <end position="15"/>
    </location>
</feature>
<evidence type="ECO:0000256" key="1">
    <source>
        <dbReference type="SAM" id="MobiDB-lite"/>
    </source>
</evidence>